<evidence type="ECO:0000256" key="3">
    <source>
        <dbReference type="ARBA" id="ARBA00023125"/>
    </source>
</evidence>
<dbReference type="InterPro" id="IPR011990">
    <property type="entry name" value="TPR-like_helical_dom_sf"/>
</dbReference>
<dbReference type="SMART" id="SM00028">
    <property type="entry name" value="TPR"/>
    <property type="match status" value="6"/>
</dbReference>
<keyword evidence="2" id="KW-0805">Transcription regulation</keyword>
<evidence type="ECO:0000256" key="1">
    <source>
        <dbReference type="ARBA" id="ARBA00005820"/>
    </source>
</evidence>
<dbReference type="InterPro" id="IPR002182">
    <property type="entry name" value="NB-ARC"/>
</dbReference>
<keyword evidence="8" id="KW-1185">Reference proteome</keyword>
<keyword evidence="3 5" id="KW-0238">DNA-binding</keyword>
<dbReference type="SUPFAM" id="SSF48452">
    <property type="entry name" value="TPR-like"/>
    <property type="match status" value="4"/>
</dbReference>
<evidence type="ECO:0000313" key="7">
    <source>
        <dbReference type="EMBL" id="GAA0924785.1"/>
    </source>
</evidence>
<accession>A0ABP3ZN92</accession>
<dbReference type="PANTHER" id="PTHR35807:SF1">
    <property type="entry name" value="TRANSCRIPTIONAL REGULATOR REDD"/>
    <property type="match status" value="1"/>
</dbReference>
<dbReference type="Gene3D" id="1.25.40.10">
    <property type="entry name" value="Tetratricopeptide repeat domain"/>
    <property type="match status" value="4"/>
</dbReference>
<evidence type="ECO:0000313" key="8">
    <source>
        <dbReference type="Proteomes" id="UP001501578"/>
    </source>
</evidence>
<protein>
    <submittedName>
        <fullName evidence="7">BTAD domain-containing putative transcriptional regulator</fullName>
    </submittedName>
</protein>
<gene>
    <name evidence="7" type="ORF">GCM10009560_25800</name>
</gene>
<organism evidence="7 8">
    <name type="scientific">Nonomuraea longicatena</name>
    <dbReference type="NCBI Taxonomy" id="83682"/>
    <lineage>
        <taxon>Bacteria</taxon>
        <taxon>Bacillati</taxon>
        <taxon>Actinomycetota</taxon>
        <taxon>Actinomycetes</taxon>
        <taxon>Streptosporangiales</taxon>
        <taxon>Streptosporangiaceae</taxon>
        <taxon>Nonomuraea</taxon>
    </lineage>
</organism>
<dbReference type="PRINTS" id="PR00364">
    <property type="entry name" value="DISEASERSIST"/>
</dbReference>
<dbReference type="Gene3D" id="1.10.10.10">
    <property type="entry name" value="Winged helix-like DNA-binding domain superfamily/Winged helix DNA-binding domain"/>
    <property type="match status" value="1"/>
</dbReference>
<proteinExistence type="inferred from homology"/>
<dbReference type="SMART" id="SM00862">
    <property type="entry name" value="Trans_reg_C"/>
    <property type="match status" value="1"/>
</dbReference>
<dbReference type="InterPro" id="IPR001867">
    <property type="entry name" value="OmpR/PhoB-type_DNA-bd"/>
</dbReference>
<dbReference type="Pfam" id="PF00931">
    <property type="entry name" value="NB-ARC"/>
    <property type="match status" value="1"/>
</dbReference>
<dbReference type="Pfam" id="PF03704">
    <property type="entry name" value="BTAD"/>
    <property type="match status" value="1"/>
</dbReference>
<dbReference type="Proteomes" id="UP001501578">
    <property type="component" value="Unassembled WGS sequence"/>
</dbReference>
<dbReference type="InterPro" id="IPR005158">
    <property type="entry name" value="BTAD"/>
</dbReference>
<dbReference type="InterPro" id="IPR051677">
    <property type="entry name" value="AfsR-DnrI-RedD_regulator"/>
</dbReference>
<feature type="DNA-binding region" description="OmpR/PhoB-type" evidence="5">
    <location>
        <begin position="1"/>
        <end position="96"/>
    </location>
</feature>
<dbReference type="EMBL" id="BAAAHQ010000011">
    <property type="protein sequence ID" value="GAA0924785.1"/>
    <property type="molecule type" value="Genomic_DNA"/>
</dbReference>
<comment type="caution">
    <text evidence="7">The sequence shown here is derived from an EMBL/GenBank/DDBJ whole genome shotgun (WGS) entry which is preliminary data.</text>
</comment>
<dbReference type="InterPro" id="IPR027417">
    <property type="entry name" value="P-loop_NTPase"/>
</dbReference>
<dbReference type="CDD" id="cd15831">
    <property type="entry name" value="BTAD"/>
    <property type="match status" value="1"/>
</dbReference>
<keyword evidence="4" id="KW-0804">Transcription</keyword>
<dbReference type="PROSITE" id="PS51755">
    <property type="entry name" value="OMPR_PHOB"/>
    <property type="match status" value="1"/>
</dbReference>
<dbReference type="SMART" id="SM01043">
    <property type="entry name" value="BTAD"/>
    <property type="match status" value="1"/>
</dbReference>
<evidence type="ECO:0000256" key="5">
    <source>
        <dbReference type="PROSITE-ProRule" id="PRU01091"/>
    </source>
</evidence>
<evidence type="ECO:0000256" key="2">
    <source>
        <dbReference type="ARBA" id="ARBA00023015"/>
    </source>
</evidence>
<feature type="domain" description="OmpR/PhoB-type" evidence="6">
    <location>
        <begin position="1"/>
        <end position="96"/>
    </location>
</feature>
<sequence>MPFAGVRADALGPLAVEVDGRDVVLTARQRALLSALLLDLGRVVSVERLADRLWGEDLPAAPAARIRALVAEVRRALGPYGPAAVVTRSPGYLVPANAVEAVADTFEDLVRQAAATGGLNRYDAALALWRGEPYQDLNGPEAEVERQRLREARAAVAECRAGALSELGRHPEAIAELARLLIEHPLRERPHLMLMRALRETGRLSEALEVYEGLRRRLVDELGAEPGPEARRLHQELLQETSDAGGPELVPRQLPPATARFVGRDAELKDLDDSGVTLVVGPAGVGKTALALHWAHRAAGRYPDGQLFLDLRGFDQGEPMRLEEALPLLLQGLGVASKDVPVALDGQVALYRSLLAGKRVLIVLDDAAEPAQVRRLLPTHPGCRVLVTSRDRLGALVALDGAERLTLDALTRQDALSLVARVAGARRLRDEPEEAARLVELCDRSPLALSIALSWIGEHDHRTIGGYVRLLAEQGRLARLRVEGDESVAVRAALDLSHETLAPAARRMFRLYGLAPGTGLSSTAAAAMAGLTPAEADELLGAAARVHLLRESGPGRFTAHDLVAEYAAERAREDEHVAAREAALRRLFDHYLHAVVRATRVCGFDGPKLPYEPQDGLQPVFADAAEATAWLDAEWDNLVAVVSHAAAHGPAAYAWRLVEALQDPLHHLRTQGEWTRIAEVGLAAARGADDLHGQAAMHYSLGLARWRMTDLPGARREYERALALSAAAGWTRGEAAALQGCGVVLKQSGRPREAIGKYERAVRIHRELGSIRAESRGLNNLAVAHLMLARLDRAEDCLRAALKLTRRSGDRHLTALTLVNVALVRQQQARFPEALEALGEALDVCAGGLRFAAGVTHETFGWVYLDLGDDDLAAAEFSRALELAQEVENRRGEIAARAGLSAPALGRGAREEALGHLRRARDLAERTGTGLDLVLVGLVSAHLHAGAYERALADAEEVLALALTASPLLVPRAHTLRAAALLGQGRAREALAAAGEALARARRSGQRLEEARALNARADALERLEEAGAAADRERAAALFTEIGVT</sequence>
<dbReference type="InterPro" id="IPR036388">
    <property type="entry name" value="WH-like_DNA-bd_sf"/>
</dbReference>
<dbReference type="InterPro" id="IPR019734">
    <property type="entry name" value="TPR_rpt"/>
</dbReference>
<dbReference type="Pfam" id="PF13424">
    <property type="entry name" value="TPR_12"/>
    <property type="match status" value="2"/>
</dbReference>
<dbReference type="RefSeq" id="WP_343950049.1">
    <property type="nucleotide sequence ID" value="NZ_BAAAHQ010000011.1"/>
</dbReference>
<dbReference type="Pfam" id="PF00486">
    <property type="entry name" value="Trans_reg_C"/>
    <property type="match status" value="1"/>
</dbReference>
<dbReference type="SUPFAM" id="SSF46894">
    <property type="entry name" value="C-terminal effector domain of the bipartite response regulators"/>
    <property type="match status" value="1"/>
</dbReference>
<comment type="similarity">
    <text evidence="1">Belongs to the AfsR/DnrI/RedD regulatory family.</text>
</comment>
<dbReference type="SUPFAM" id="SSF52540">
    <property type="entry name" value="P-loop containing nucleoside triphosphate hydrolases"/>
    <property type="match status" value="1"/>
</dbReference>
<dbReference type="InterPro" id="IPR016032">
    <property type="entry name" value="Sig_transdc_resp-reg_C-effctor"/>
</dbReference>
<evidence type="ECO:0000256" key="4">
    <source>
        <dbReference type="ARBA" id="ARBA00023163"/>
    </source>
</evidence>
<reference evidence="8" key="1">
    <citation type="journal article" date="2019" name="Int. J. Syst. Evol. Microbiol.">
        <title>The Global Catalogue of Microorganisms (GCM) 10K type strain sequencing project: providing services to taxonomists for standard genome sequencing and annotation.</title>
        <authorList>
            <consortium name="The Broad Institute Genomics Platform"/>
            <consortium name="The Broad Institute Genome Sequencing Center for Infectious Disease"/>
            <person name="Wu L."/>
            <person name="Ma J."/>
        </authorList>
    </citation>
    <scope>NUCLEOTIDE SEQUENCE [LARGE SCALE GENOMIC DNA]</scope>
    <source>
        <strain evidence="8">JCM 11136</strain>
    </source>
</reference>
<dbReference type="PANTHER" id="PTHR35807">
    <property type="entry name" value="TRANSCRIPTIONAL REGULATOR REDD-RELATED"/>
    <property type="match status" value="1"/>
</dbReference>
<name>A0ABP3ZN92_9ACTN</name>
<evidence type="ECO:0000259" key="6">
    <source>
        <dbReference type="PROSITE" id="PS51755"/>
    </source>
</evidence>
<dbReference type="Gene3D" id="3.40.50.300">
    <property type="entry name" value="P-loop containing nucleotide triphosphate hydrolases"/>
    <property type="match status" value="1"/>
</dbReference>